<accession>A0A3M7TRW8</accession>
<dbReference type="EMBL" id="RHIB01000002">
    <property type="protein sequence ID" value="RNA68017.1"/>
    <property type="molecule type" value="Genomic_DNA"/>
</dbReference>
<evidence type="ECO:0000313" key="1">
    <source>
        <dbReference type="EMBL" id="RNA68017.1"/>
    </source>
</evidence>
<dbReference type="Proteomes" id="UP000278746">
    <property type="component" value="Unassembled WGS sequence"/>
</dbReference>
<name>A0A3M7TRW8_9BACI</name>
<evidence type="ECO:0000313" key="2">
    <source>
        <dbReference type="Proteomes" id="UP000278746"/>
    </source>
</evidence>
<sequence>MYCLCETPLQSIHLQSDSENPLTCSHCAANLEIGELTISPLVKKAVMQWADHYEQGKLTTKEANDAGHQLVYRLQAALDGRTLVFYIPLLEK</sequence>
<reference evidence="1 2" key="1">
    <citation type="submission" date="2018-10" db="EMBL/GenBank/DDBJ databases">
        <title>Bacillus Keqinensis sp. nov., a moderately halophilic bacterium isolated from a saline-alkaline lake.</title>
        <authorList>
            <person name="Wang H."/>
        </authorList>
    </citation>
    <scope>NUCLEOTIDE SEQUENCE [LARGE SCALE GENOMIC DNA]</scope>
    <source>
        <strain evidence="1 2">KQ-3</strain>
    </source>
</reference>
<comment type="caution">
    <text evidence="1">The sequence shown here is derived from an EMBL/GenBank/DDBJ whole genome shotgun (WGS) entry which is preliminary data.</text>
</comment>
<dbReference type="RefSeq" id="WP_122900006.1">
    <property type="nucleotide sequence ID" value="NZ_RHIB01000002.1"/>
</dbReference>
<keyword evidence="2" id="KW-1185">Reference proteome</keyword>
<proteinExistence type="predicted"/>
<dbReference type="OrthoDB" id="2879758at2"/>
<organism evidence="1 2">
    <name type="scientific">Alteribacter keqinensis</name>
    <dbReference type="NCBI Taxonomy" id="2483800"/>
    <lineage>
        <taxon>Bacteria</taxon>
        <taxon>Bacillati</taxon>
        <taxon>Bacillota</taxon>
        <taxon>Bacilli</taxon>
        <taxon>Bacillales</taxon>
        <taxon>Bacillaceae</taxon>
        <taxon>Alteribacter</taxon>
    </lineage>
</organism>
<protein>
    <submittedName>
        <fullName evidence="1">Uncharacterized protein</fullName>
    </submittedName>
</protein>
<gene>
    <name evidence="1" type="ORF">EBO34_15145</name>
</gene>
<dbReference type="AlphaFoldDB" id="A0A3M7TRW8"/>